<keyword evidence="3" id="KW-1185">Reference proteome</keyword>
<accession>A0A1E5GCI8</accession>
<keyword evidence="1" id="KW-0812">Transmembrane</keyword>
<dbReference type="AlphaFoldDB" id="A0A1E5GCI8"/>
<reference evidence="3" key="1">
    <citation type="submission" date="2016-09" db="EMBL/GenBank/DDBJ databases">
        <authorList>
            <person name="Gulvik C.A."/>
        </authorList>
    </citation>
    <scope>NUCLEOTIDE SEQUENCE [LARGE SCALE GENOMIC DNA]</scope>
    <source>
        <strain evidence="3">DSM 23328</strain>
    </source>
</reference>
<proteinExistence type="predicted"/>
<protein>
    <submittedName>
        <fullName evidence="2">Uncharacterized protein</fullName>
    </submittedName>
</protein>
<feature type="transmembrane region" description="Helical" evidence="1">
    <location>
        <begin position="87"/>
        <end position="113"/>
    </location>
</feature>
<keyword evidence="1" id="KW-1133">Transmembrane helix</keyword>
<dbReference type="RefSeq" id="WP_069647101.1">
    <property type="nucleotide sequence ID" value="NZ_MIJZ01000015.1"/>
</dbReference>
<feature type="transmembrane region" description="Helical" evidence="1">
    <location>
        <begin position="55"/>
        <end position="80"/>
    </location>
</feature>
<dbReference type="STRING" id="903984.BCR21_13815"/>
<dbReference type="Proteomes" id="UP000094068">
    <property type="component" value="Unassembled WGS sequence"/>
</dbReference>
<name>A0A1E5GCI8_9ENTE</name>
<feature type="transmembrane region" description="Helical" evidence="1">
    <location>
        <begin position="20"/>
        <end position="43"/>
    </location>
</feature>
<sequence length="249" mass="28933">MKKIITEDYINNYNTQKSKYFFTTFLSLSFIGIGLPLIVIAAMRDAYPHLNAISWITNIQVLLIGIEVSFLLLIAISYFLKERKKIISLLVFETTQWIFILVISSIVYFLIVLFLDNNFSKTMLSILYIFGLLKVLFDMKKKTSRQSQSEGLMNATEKFGGIAFLLIIVIRWISSFLFPNNENFSLIAILSPLFIVAALVFYTEYQLERIVHLKKIIRDQEKFRNESNLSISNWYGKKSKESKEIESNN</sequence>
<feature type="transmembrane region" description="Helical" evidence="1">
    <location>
        <begin position="184"/>
        <end position="205"/>
    </location>
</feature>
<gene>
    <name evidence="2" type="ORF">BCR21_13815</name>
</gene>
<dbReference type="EMBL" id="MIJZ01000015">
    <property type="protein sequence ID" value="OEG10418.1"/>
    <property type="molecule type" value="Genomic_DNA"/>
</dbReference>
<evidence type="ECO:0000313" key="2">
    <source>
        <dbReference type="EMBL" id="OEG10418.1"/>
    </source>
</evidence>
<comment type="caution">
    <text evidence="2">The sequence shown here is derived from an EMBL/GenBank/DDBJ whole genome shotgun (WGS) entry which is preliminary data.</text>
</comment>
<evidence type="ECO:0000256" key="1">
    <source>
        <dbReference type="SAM" id="Phobius"/>
    </source>
</evidence>
<feature type="transmembrane region" description="Helical" evidence="1">
    <location>
        <begin position="119"/>
        <end position="137"/>
    </location>
</feature>
<keyword evidence="1" id="KW-0472">Membrane</keyword>
<evidence type="ECO:0000313" key="3">
    <source>
        <dbReference type="Proteomes" id="UP000094068"/>
    </source>
</evidence>
<organism evidence="2 3">
    <name type="scientific">Enterococcus ureasiticus</name>
    <dbReference type="NCBI Taxonomy" id="903984"/>
    <lineage>
        <taxon>Bacteria</taxon>
        <taxon>Bacillati</taxon>
        <taxon>Bacillota</taxon>
        <taxon>Bacilli</taxon>
        <taxon>Lactobacillales</taxon>
        <taxon>Enterococcaceae</taxon>
        <taxon>Enterococcus</taxon>
    </lineage>
</organism>
<feature type="transmembrane region" description="Helical" evidence="1">
    <location>
        <begin position="158"/>
        <end position="178"/>
    </location>
</feature>